<reference evidence="2" key="1">
    <citation type="submission" date="2017-08" db="EMBL/GenBank/DDBJ databases">
        <title>Microbulbifer marisrubri sp. nov., a halophilic alphaproteobacterium isolated from marine sediment of the Yellow Sea, China.</title>
        <authorList>
            <person name="Zhang G."/>
            <person name="Xiong Q."/>
        </authorList>
    </citation>
    <scope>NUCLEOTIDE SEQUENCE [LARGE SCALE GENOMIC DNA]</scope>
    <source>
        <strain evidence="2">WRN-8</strain>
    </source>
</reference>
<organism evidence="2 3">
    <name type="scientific">Microbulbifer flavimaris</name>
    <dbReference type="NCBI Taxonomy" id="1781068"/>
    <lineage>
        <taxon>Bacteria</taxon>
        <taxon>Pseudomonadati</taxon>
        <taxon>Pseudomonadota</taxon>
        <taxon>Gammaproteobacteria</taxon>
        <taxon>Cellvibrionales</taxon>
        <taxon>Microbulbiferaceae</taxon>
        <taxon>Microbulbifer</taxon>
    </lineage>
</organism>
<dbReference type="Gene3D" id="3.10.180.10">
    <property type="entry name" value="2,3-Dihydroxybiphenyl 1,2-Dioxygenase, domain 1"/>
    <property type="match status" value="1"/>
</dbReference>
<sequence length="100" mass="10875">MEQYLPWAEGDGPLMLADAAGQVHLALFESDKGPASTIAFGASGMEFLRWKGHLDACGAEVALSDHDLSWSLYFSDPDGNRHEITTYDYDAVKASLPTEP</sequence>
<comment type="caution">
    <text evidence="2">The sequence shown here is derived from an EMBL/GenBank/DDBJ whole genome shotgun (WGS) entry which is preliminary data.</text>
</comment>
<name>A0ABX4HXY9_9GAMM</name>
<feature type="domain" description="VOC" evidence="1">
    <location>
        <begin position="1"/>
        <end position="87"/>
    </location>
</feature>
<gene>
    <name evidence="2" type="ORF">AWR36_012760</name>
</gene>
<dbReference type="PROSITE" id="PS51819">
    <property type="entry name" value="VOC"/>
    <property type="match status" value="1"/>
</dbReference>
<dbReference type="InterPro" id="IPR029068">
    <property type="entry name" value="Glyas_Bleomycin-R_OHBP_Dase"/>
</dbReference>
<evidence type="ECO:0000313" key="3">
    <source>
        <dbReference type="Proteomes" id="UP000218427"/>
    </source>
</evidence>
<accession>A0ABX4HXY9</accession>
<dbReference type="EMBL" id="LRFG02000004">
    <property type="protein sequence ID" value="PCO04858.1"/>
    <property type="molecule type" value="Genomic_DNA"/>
</dbReference>
<evidence type="ECO:0000313" key="2">
    <source>
        <dbReference type="EMBL" id="PCO04858.1"/>
    </source>
</evidence>
<dbReference type="InterPro" id="IPR037523">
    <property type="entry name" value="VOC_core"/>
</dbReference>
<evidence type="ECO:0000259" key="1">
    <source>
        <dbReference type="PROSITE" id="PS51819"/>
    </source>
</evidence>
<dbReference type="SUPFAM" id="SSF54593">
    <property type="entry name" value="Glyoxalase/Bleomycin resistance protein/Dihydroxybiphenyl dioxygenase"/>
    <property type="match status" value="1"/>
</dbReference>
<keyword evidence="3" id="KW-1185">Reference proteome</keyword>
<dbReference type="Proteomes" id="UP000218427">
    <property type="component" value="Unassembled WGS sequence"/>
</dbReference>
<protein>
    <submittedName>
        <fullName evidence="2">Glyoxalase/bleomycin resistance/dioxygenase family protein</fullName>
    </submittedName>
</protein>
<proteinExistence type="predicted"/>